<dbReference type="InterPro" id="IPR033138">
    <property type="entry name" value="Cu_oxidase_CS"/>
</dbReference>
<dbReference type="InterPro" id="IPR008972">
    <property type="entry name" value="Cupredoxin"/>
</dbReference>
<dbReference type="SUPFAM" id="SSF49503">
    <property type="entry name" value="Cupredoxins"/>
    <property type="match status" value="3"/>
</dbReference>
<dbReference type="CDD" id="cd04202">
    <property type="entry name" value="CuRO_D2_2dMcoN_like"/>
    <property type="match status" value="1"/>
</dbReference>
<evidence type="ECO:0000259" key="3">
    <source>
        <dbReference type="Pfam" id="PF00394"/>
    </source>
</evidence>
<proteinExistence type="predicted"/>
<evidence type="ECO:0000313" key="7">
    <source>
        <dbReference type="Proteomes" id="UP001165962"/>
    </source>
</evidence>
<feature type="domain" description="Plastocyanin-like" evidence="5">
    <location>
        <begin position="98"/>
        <end position="208"/>
    </location>
</feature>
<accession>A0ABX0J751</accession>
<evidence type="ECO:0000259" key="5">
    <source>
        <dbReference type="Pfam" id="PF07732"/>
    </source>
</evidence>
<evidence type="ECO:0000259" key="4">
    <source>
        <dbReference type="Pfam" id="PF07731"/>
    </source>
</evidence>
<dbReference type="RefSeq" id="WP_166152464.1">
    <property type="nucleotide sequence ID" value="NZ_JAAOIW010000007.1"/>
</dbReference>
<dbReference type="InterPro" id="IPR011707">
    <property type="entry name" value="Cu-oxidase-like_N"/>
</dbReference>
<dbReference type="PANTHER" id="PTHR11709">
    <property type="entry name" value="MULTI-COPPER OXIDASE"/>
    <property type="match status" value="1"/>
</dbReference>
<dbReference type="PROSITE" id="PS00079">
    <property type="entry name" value="MULTICOPPER_OXIDASE1"/>
    <property type="match status" value="1"/>
</dbReference>
<feature type="domain" description="Plastocyanin-like" evidence="4">
    <location>
        <begin position="366"/>
        <end position="473"/>
    </location>
</feature>
<keyword evidence="1" id="KW-0479">Metal-binding</keyword>
<dbReference type="EMBL" id="JAAOIW010000007">
    <property type="protein sequence ID" value="NHN32195.1"/>
    <property type="molecule type" value="Genomic_DNA"/>
</dbReference>
<comment type="caution">
    <text evidence="6">The sequence shown here is derived from an EMBL/GenBank/DDBJ whole genome shotgun (WGS) entry which is preliminary data.</text>
</comment>
<dbReference type="InterPro" id="IPR011706">
    <property type="entry name" value="Cu-oxidase_C"/>
</dbReference>
<dbReference type="Pfam" id="PF07731">
    <property type="entry name" value="Cu-oxidase_2"/>
    <property type="match status" value="1"/>
</dbReference>
<dbReference type="Pfam" id="PF07732">
    <property type="entry name" value="Cu-oxidase_3"/>
    <property type="match status" value="1"/>
</dbReference>
<name>A0ABX0J751_9BACL</name>
<dbReference type="Proteomes" id="UP001165962">
    <property type="component" value="Unassembled WGS sequence"/>
</dbReference>
<dbReference type="Pfam" id="PF00394">
    <property type="entry name" value="Cu-oxidase"/>
    <property type="match status" value="1"/>
</dbReference>
<organism evidence="6 7">
    <name type="scientific">Paenibacillus agricola</name>
    <dbReference type="NCBI Taxonomy" id="2716264"/>
    <lineage>
        <taxon>Bacteria</taxon>
        <taxon>Bacillati</taxon>
        <taxon>Bacillota</taxon>
        <taxon>Bacilli</taxon>
        <taxon>Bacillales</taxon>
        <taxon>Paenibacillaceae</taxon>
        <taxon>Paenibacillus</taxon>
    </lineage>
</organism>
<dbReference type="InterPro" id="IPR045087">
    <property type="entry name" value="Cu-oxidase_fam"/>
</dbReference>
<feature type="domain" description="Plastocyanin-like" evidence="3">
    <location>
        <begin position="226"/>
        <end position="305"/>
    </location>
</feature>
<dbReference type="Gene3D" id="2.60.40.420">
    <property type="entry name" value="Cupredoxins - blue copper proteins"/>
    <property type="match status" value="2"/>
</dbReference>
<gene>
    <name evidence="6" type="ORF">G9U52_20345</name>
</gene>
<evidence type="ECO:0000256" key="1">
    <source>
        <dbReference type="ARBA" id="ARBA00022723"/>
    </source>
</evidence>
<keyword evidence="7" id="KW-1185">Reference proteome</keyword>
<reference evidence="6" key="1">
    <citation type="submission" date="2020-03" db="EMBL/GenBank/DDBJ databases">
        <title>Draft sequencing of Paenibacilllus sp. S3N08.</title>
        <authorList>
            <person name="Kim D.-U."/>
        </authorList>
    </citation>
    <scope>NUCLEOTIDE SEQUENCE</scope>
    <source>
        <strain evidence="6">S3N08</strain>
    </source>
</reference>
<dbReference type="InterPro" id="IPR002355">
    <property type="entry name" value="Cu_oxidase_Cu_BS"/>
</dbReference>
<evidence type="ECO:0000313" key="6">
    <source>
        <dbReference type="EMBL" id="NHN32195.1"/>
    </source>
</evidence>
<dbReference type="PROSITE" id="PS00080">
    <property type="entry name" value="MULTICOPPER_OXIDASE2"/>
    <property type="match status" value="1"/>
</dbReference>
<protein>
    <submittedName>
        <fullName evidence="6">Multicopper oxidase family protein</fullName>
    </submittedName>
</protein>
<dbReference type="InterPro" id="IPR001117">
    <property type="entry name" value="Cu-oxidase_2nd"/>
</dbReference>
<sequence>MRKLTWKWNISLILLAVVILLGATAGTYFWQIRLQKPLEVNMGQMHHMDGGAKHAHEGELAKEGVSEQAARSCKEITAGVSDAPVQEFRLTAAQTIQELDNGQSEKVWAFNGITPGPEIRVTEGDRVRVVLDNQDIQEGVTVHWHGIVLPCSQDGVAGVTQDAVKPGEQFIYEFVAVSPGTYWYHSHQASSEQVKKGLLGRFIVEPKKETFDYDQEESILLQQLNGTFLVNGSAKGWSVEAAPGEKLRLRVINAANDTFDMSVNGASYRIIALDGHDLNEPGMLDHHDFNIGAGQRYDLLLQMPEQGKVILASEAAGLKVIVGVGSEPLTRPERTVFTFANYGAPVPNDSVERFIFDQNLQIKLDQNLFINTINGQSFHEIPPMVVAEGENVKITITNAGGGDHPFHLHGHTFRVLSRNGQPLQGSPVYLDTLLTQQGETFEVYVKADNPGLWMMHCHNLMHASMGMSMMFNYEGISTPYRVGTKSGNLPDL</sequence>
<evidence type="ECO:0000256" key="2">
    <source>
        <dbReference type="ARBA" id="ARBA00023002"/>
    </source>
</evidence>
<keyword evidence="2" id="KW-0560">Oxidoreductase</keyword>